<evidence type="ECO:0000313" key="2">
    <source>
        <dbReference type="EMBL" id="MBD3942544.1"/>
    </source>
</evidence>
<reference evidence="2 3" key="1">
    <citation type="submission" date="2020-09" db="EMBL/GenBank/DDBJ databases">
        <title>Isolation and identification of active actinomycetes.</title>
        <authorList>
            <person name="Li X."/>
        </authorList>
    </citation>
    <scope>NUCLEOTIDE SEQUENCE [LARGE SCALE GENOMIC DNA]</scope>
    <source>
        <strain evidence="2 3">NEAU-LLC</strain>
    </source>
</reference>
<keyword evidence="2" id="KW-0808">Transferase</keyword>
<sequence>MSPTWFRRSKRQATSEKQAVIVGPYRVHNFGDDLIGAIIAKHLQGRGYDVTVPRLGAENAEWLGTRYAADYDGILERSELIVVGGGGIMSDTAGAKPGASYLEIVSRAVADGRITGKPVVVTGVGAGPWVRDKSRKLALEVSDVAEKIGVRDEESRSHLASLGVDTDKIVVGADIALLTSDFLQFRPRRVRRIGLQFDIANFKDVYENPEITEVADAVVRYANANARHVTLVSNGRHRSQLADGAPSCDLMRYVTLKEFLPQLAGVRAMFTSHLHLAITAYSQRIPSFSLYVREKTKRFYDQIGHPERALDLRTATVADFDRLIAQAETVTWTGEDEQRLVRLKSQSRDLLDFVG</sequence>
<name>A0ABR8NPG7_9MICO</name>
<dbReference type="PANTHER" id="PTHR36836">
    <property type="entry name" value="COLANIC ACID BIOSYNTHESIS PROTEIN WCAK"/>
    <property type="match status" value="1"/>
</dbReference>
<dbReference type="PANTHER" id="PTHR36836:SF1">
    <property type="entry name" value="COLANIC ACID BIOSYNTHESIS PROTEIN WCAK"/>
    <property type="match status" value="1"/>
</dbReference>
<dbReference type="Pfam" id="PF04230">
    <property type="entry name" value="PS_pyruv_trans"/>
    <property type="match status" value="1"/>
</dbReference>
<dbReference type="Proteomes" id="UP000598426">
    <property type="component" value="Unassembled WGS sequence"/>
</dbReference>
<dbReference type="EMBL" id="JACXZS010000008">
    <property type="protein sequence ID" value="MBD3942544.1"/>
    <property type="molecule type" value="Genomic_DNA"/>
</dbReference>
<organism evidence="2 3">
    <name type="scientific">Microbacterium helvum</name>
    <dbReference type="NCBI Taxonomy" id="2773713"/>
    <lineage>
        <taxon>Bacteria</taxon>
        <taxon>Bacillati</taxon>
        <taxon>Actinomycetota</taxon>
        <taxon>Actinomycetes</taxon>
        <taxon>Micrococcales</taxon>
        <taxon>Microbacteriaceae</taxon>
        <taxon>Microbacterium</taxon>
    </lineage>
</organism>
<comment type="caution">
    <text evidence="2">The sequence shown here is derived from an EMBL/GenBank/DDBJ whole genome shotgun (WGS) entry which is preliminary data.</text>
</comment>
<dbReference type="RefSeq" id="WP_191172172.1">
    <property type="nucleotide sequence ID" value="NZ_JACXZS010000008.1"/>
</dbReference>
<feature type="domain" description="Polysaccharide pyruvyl transferase" evidence="1">
    <location>
        <begin position="29"/>
        <end position="291"/>
    </location>
</feature>
<gene>
    <name evidence="2" type="ORF">IF188_12635</name>
</gene>
<evidence type="ECO:0000313" key="3">
    <source>
        <dbReference type="Proteomes" id="UP000598426"/>
    </source>
</evidence>
<dbReference type="InterPro" id="IPR007345">
    <property type="entry name" value="Polysacch_pyruvyl_Trfase"/>
</dbReference>
<proteinExistence type="predicted"/>
<protein>
    <submittedName>
        <fullName evidence="2">Polysaccharide pyruvyl transferase family protein</fullName>
    </submittedName>
</protein>
<keyword evidence="3" id="KW-1185">Reference proteome</keyword>
<accession>A0ABR8NPG7</accession>
<dbReference type="GO" id="GO:0016740">
    <property type="term" value="F:transferase activity"/>
    <property type="evidence" value="ECO:0007669"/>
    <property type="project" value="UniProtKB-KW"/>
</dbReference>
<evidence type="ECO:0000259" key="1">
    <source>
        <dbReference type="Pfam" id="PF04230"/>
    </source>
</evidence>